<reference evidence="5 6" key="1">
    <citation type="journal article" date="2023" name="BMC Biol.">
        <title>The compact genome of the sponge Oopsacas minuta (Hexactinellida) is lacking key metazoan core genes.</title>
        <authorList>
            <person name="Santini S."/>
            <person name="Schenkelaars Q."/>
            <person name="Jourda C."/>
            <person name="Duchesne M."/>
            <person name="Belahbib H."/>
            <person name="Rocher C."/>
            <person name="Selva M."/>
            <person name="Riesgo A."/>
            <person name="Vervoort M."/>
            <person name="Leys S.P."/>
            <person name="Kodjabachian L."/>
            <person name="Le Bivic A."/>
            <person name="Borchiellini C."/>
            <person name="Claverie J.M."/>
            <person name="Renard E."/>
        </authorList>
    </citation>
    <scope>NUCLEOTIDE SEQUENCE [LARGE SCALE GENOMIC DNA]</scope>
    <source>
        <strain evidence="5">SPO-2</strain>
    </source>
</reference>
<evidence type="ECO:0000256" key="2">
    <source>
        <dbReference type="PIRSR" id="PIRSR602401-1"/>
    </source>
</evidence>
<protein>
    <submittedName>
        <fullName evidence="5">Cytochrome P450 4B1-like</fullName>
    </submittedName>
</protein>
<keyword evidence="3" id="KW-0560">Oxidoreductase</keyword>
<keyword evidence="4" id="KW-0472">Membrane</keyword>
<dbReference type="PRINTS" id="PR00463">
    <property type="entry name" value="EP450I"/>
</dbReference>
<evidence type="ECO:0000256" key="1">
    <source>
        <dbReference type="ARBA" id="ARBA00010617"/>
    </source>
</evidence>
<dbReference type="Proteomes" id="UP001165289">
    <property type="component" value="Unassembled WGS sequence"/>
</dbReference>
<dbReference type="PRINTS" id="PR00385">
    <property type="entry name" value="P450"/>
</dbReference>
<feature type="transmembrane region" description="Helical" evidence="4">
    <location>
        <begin position="6"/>
        <end position="30"/>
    </location>
</feature>
<dbReference type="Gene3D" id="1.10.630.10">
    <property type="entry name" value="Cytochrome P450"/>
    <property type="match status" value="1"/>
</dbReference>
<keyword evidence="4" id="KW-1133">Transmembrane helix</keyword>
<comment type="similarity">
    <text evidence="1 3">Belongs to the cytochrome P450 family.</text>
</comment>
<keyword evidence="2 3" id="KW-0408">Iron</keyword>
<comment type="caution">
    <text evidence="5">The sequence shown here is derived from an EMBL/GenBank/DDBJ whole genome shotgun (WGS) entry which is preliminary data.</text>
</comment>
<comment type="cofactor">
    <cofactor evidence="2">
        <name>heme</name>
        <dbReference type="ChEBI" id="CHEBI:30413"/>
    </cofactor>
</comment>
<gene>
    <name evidence="5" type="ORF">LOD99_13401</name>
</gene>
<dbReference type="InterPro" id="IPR002401">
    <property type="entry name" value="Cyt_P450_E_grp-I"/>
</dbReference>
<keyword evidence="6" id="KW-1185">Reference proteome</keyword>
<keyword evidence="3" id="KW-0503">Monooxygenase</keyword>
<accession>A0AAV7KKE6</accession>
<dbReference type="Pfam" id="PF00067">
    <property type="entry name" value="p450"/>
    <property type="match status" value="1"/>
</dbReference>
<dbReference type="InterPro" id="IPR036396">
    <property type="entry name" value="Cyt_P450_sf"/>
</dbReference>
<dbReference type="EMBL" id="JAKMXF010000011">
    <property type="protein sequence ID" value="KAI6661528.1"/>
    <property type="molecule type" value="Genomic_DNA"/>
</dbReference>
<keyword evidence="4" id="KW-0812">Transmembrane</keyword>
<organism evidence="5 6">
    <name type="scientific">Oopsacas minuta</name>
    <dbReference type="NCBI Taxonomy" id="111878"/>
    <lineage>
        <taxon>Eukaryota</taxon>
        <taxon>Metazoa</taxon>
        <taxon>Porifera</taxon>
        <taxon>Hexactinellida</taxon>
        <taxon>Hexasterophora</taxon>
        <taxon>Lyssacinosida</taxon>
        <taxon>Leucopsacidae</taxon>
        <taxon>Oopsacas</taxon>
    </lineage>
</organism>
<evidence type="ECO:0000313" key="5">
    <source>
        <dbReference type="EMBL" id="KAI6661528.1"/>
    </source>
</evidence>
<evidence type="ECO:0000256" key="4">
    <source>
        <dbReference type="SAM" id="Phobius"/>
    </source>
</evidence>
<dbReference type="AlphaFoldDB" id="A0AAV7KKE6"/>
<dbReference type="SUPFAM" id="SSF48264">
    <property type="entry name" value="Cytochrome P450"/>
    <property type="match status" value="1"/>
</dbReference>
<dbReference type="GO" id="GO:0016705">
    <property type="term" value="F:oxidoreductase activity, acting on paired donors, with incorporation or reduction of molecular oxygen"/>
    <property type="evidence" value="ECO:0007669"/>
    <property type="project" value="InterPro"/>
</dbReference>
<dbReference type="GO" id="GO:0020037">
    <property type="term" value="F:heme binding"/>
    <property type="evidence" value="ECO:0007669"/>
    <property type="project" value="InterPro"/>
</dbReference>
<name>A0AAV7KKE6_9METZ</name>
<dbReference type="InterPro" id="IPR017972">
    <property type="entry name" value="Cyt_P450_CS"/>
</dbReference>
<evidence type="ECO:0000313" key="6">
    <source>
        <dbReference type="Proteomes" id="UP001165289"/>
    </source>
</evidence>
<dbReference type="GO" id="GO:0005506">
    <property type="term" value="F:iron ion binding"/>
    <property type="evidence" value="ECO:0007669"/>
    <property type="project" value="InterPro"/>
</dbReference>
<dbReference type="PANTHER" id="PTHR24291:SF201">
    <property type="entry name" value="CYTOCHROME P450, FAMILY 4, SUBFAMILY B, POLYPEPTIDE 7"/>
    <property type="match status" value="1"/>
</dbReference>
<dbReference type="GO" id="GO:0004497">
    <property type="term" value="F:monooxygenase activity"/>
    <property type="evidence" value="ECO:0007669"/>
    <property type="project" value="UniProtKB-KW"/>
</dbReference>
<proteinExistence type="inferred from homology"/>
<dbReference type="PANTHER" id="PTHR24291">
    <property type="entry name" value="CYTOCHROME P450 FAMILY 4"/>
    <property type="match status" value="1"/>
</dbReference>
<dbReference type="InterPro" id="IPR050196">
    <property type="entry name" value="Cytochrome_P450_Monoox"/>
</dbReference>
<dbReference type="PROSITE" id="PS00086">
    <property type="entry name" value="CYTOCHROME_P450"/>
    <property type="match status" value="1"/>
</dbReference>
<dbReference type="InterPro" id="IPR001128">
    <property type="entry name" value="Cyt_P450"/>
</dbReference>
<keyword evidence="2 3" id="KW-0349">Heme</keyword>
<feature type="binding site" description="axial binding residue" evidence="2">
    <location>
        <position position="442"/>
    </location>
    <ligand>
        <name>heme</name>
        <dbReference type="ChEBI" id="CHEBI:30413"/>
    </ligand>
    <ligandPart>
        <name>Fe</name>
        <dbReference type="ChEBI" id="CHEBI:18248"/>
    </ligandPart>
</feature>
<sequence length="496" mass="57025">MISVSISVLIYTALALFGIFYLSKFVAFLYSSIKLRYFFPGPKPVSIFGHGLTDFGEEDLKKLESYVKQYPRMHRIVYGHMVRIVVACPELIALAYAEIPDKDRIFSDMFTPAFGNGLLMSSGAIWKRNRRLLTPLFHFKCLESFCEVFNKTGDHFVEVISTKINGNSFDFSKLARLATFEATMNSICSKDCDLQNNLENNPDQRSYLEMLDLLTAQSLIRFNNFLYIMSDTIYYMSKAGKDFLKNCKDMRNLMAKFIHERRALTTEEPREYNDLLDLIMKSRDEDGSGLSDEEMIDELSNFFAAGFETTTCGISFLMYCLCRHPEWQEKCREEIMEVLGDSETIAFEDINKFEYLNMCLKESLRLYSPATLVQRIVNKPVQMDGYTLKKGTPIDIGIQSVHMNPTVWQEPSKFDPNRFSKENMEGKHPYSFIPFSAGARNCIGQHFALAEMKVLSIKLLRSYEFSLEPGYEMIRETKTVLTQKGGLSLIAKPIQI</sequence>
<keyword evidence="2 3" id="KW-0479">Metal-binding</keyword>
<evidence type="ECO:0000256" key="3">
    <source>
        <dbReference type="RuleBase" id="RU000461"/>
    </source>
</evidence>